<dbReference type="AlphaFoldDB" id="A0A413N2E2"/>
<evidence type="ECO:0000313" key="2">
    <source>
        <dbReference type="Proteomes" id="UP000283684"/>
    </source>
</evidence>
<gene>
    <name evidence="1" type="ORF">DW988_21025</name>
</gene>
<reference evidence="1 2" key="1">
    <citation type="submission" date="2018-08" db="EMBL/GenBank/DDBJ databases">
        <title>A genome reference for cultivated species of the human gut microbiota.</title>
        <authorList>
            <person name="Zou Y."/>
            <person name="Xue W."/>
            <person name="Luo G."/>
        </authorList>
    </citation>
    <scope>NUCLEOTIDE SEQUENCE [LARGE SCALE GENOMIC DNA]</scope>
    <source>
        <strain evidence="1 2">AM50-4</strain>
    </source>
</reference>
<comment type="caution">
    <text evidence="1">The sequence shown here is derived from an EMBL/GenBank/DDBJ whole genome shotgun (WGS) entry which is preliminary data.</text>
</comment>
<proteinExistence type="predicted"/>
<organism evidence="1 2">
    <name type="scientific">Bacteroides uniformis</name>
    <dbReference type="NCBI Taxonomy" id="820"/>
    <lineage>
        <taxon>Bacteria</taxon>
        <taxon>Pseudomonadati</taxon>
        <taxon>Bacteroidota</taxon>
        <taxon>Bacteroidia</taxon>
        <taxon>Bacteroidales</taxon>
        <taxon>Bacteroidaceae</taxon>
        <taxon>Bacteroides</taxon>
    </lineage>
</organism>
<sequence length="41" mass="5041">MERFELHIEAESRIRWKVYVRFGGEFSETDHSNMARRRLLS</sequence>
<evidence type="ECO:0000313" key="1">
    <source>
        <dbReference type="EMBL" id="RGZ42734.1"/>
    </source>
</evidence>
<accession>A0A413N2E2</accession>
<name>A0A413N2E2_BACUN</name>
<dbReference type="Proteomes" id="UP000283684">
    <property type="component" value="Unassembled WGS sequence"/>
</dbReference>
<feature type="non-terminal residue" evidence="1">
    <location>
        <position position="41"/>
    </location>
</feature>
<protein>
    <submittedName>
        <fullName evidence="1">Conjugal transfer protein TraI</fullName>
    </submittedName>
</protein>
<dbReference type="EMBL" id="QSEE01000056">
    <property type="protein sequence ID" value="RGZ42734.1"/>
    <property type="molecule type" value="Genomic_DNA"/>
</dbReference>